<dbReference type="Proteomes" id="UP001169764">
    <property type="component" value="Unassembled WGS sequence"/>
</dbReference>
<accession>A0ABT8Y707</accession>
<protein>
    <submittedName>
        <fullName evidence="3">CHAD domain-containing protein</fullName>
    </submittedName>
</protein>
<proteinExistence type="predicted"/>
<dbReference type="SMART" id="SM01118">
    <property type="entry name" value="CYTH"/>
    <property type="match status" value="1"/>
</dbReference>
<dbReference type="InterPro" id="IPR039013">
    <property type="entry name" value="YgiF"/>
</dbReference>
<dbReference type="PROSITE" id="PS51708">
    <property type="entry name" value="CHAD"/>
    <property type="match status" value="1"/>
</dbReference>
<evidence type="ECO:0000313" key="3">
    <source>
        <dbReference type="EMBL" id="MDO6414106.1"/>
    </source>
</evidence>
<name>A0ABT8Y707_9SPHN</name>
<organism evidence="3 4">
    <name type="scientific">Sphingomonas natans</name>
    <dbReference type="NCBI Taxonomy" id="3063330"/>
    <lineage>
        <taxon>Bacteria</taxon>
        <taxon>Pseudomonadati</taxon>
        <taxon>Pseudomonadota</taxon>
        <taxon>Alphaproteobacteria</taxon>
        <taxon>Sphingomonadales</taxon>
        <taxon>Sphingomonadaceae</taxon>
        <taxon>Sphingomonas</taxon>
    </lineage>
</organism>
<feature type="domain" description="CYTH" evidence="1">
    <location>
        <begin position="2"/>
        <end position="196"/>
    </location>
</feature>
<dbReference type="InterPro" id="IPR038186">
    <property type="entry name" value="CHAD_dom_sf"/>
</dbReference>
<dbReference type="PANTHER" id="PTHR39569">
    <property type="entry name" value="INORGANIC TRIPHOSPHATASE"/>
    <property type="match status" value="1"/>
</dbReference>
<reference evidence="3" key="1">
    <citation type="submission" date="2023-07" db="EMBL/GenBank/DDBJ databases">
        <authorList>
            <person name="Kim M."/>
        </authorList>
    </citation>
    <scope>NUCLEOTIDE SEQUENCE</scope>
    <source>
        <strain evidence="3">BIUV-7</strain>
    </source>
</reference>
<dbReference type="Pfam" id="PF01928">
    <property type="entry name" value="CYTH"/>
    <property type="match status" value="1"/>
</dbReference>
<dbReference type="Gene3D" id="1.40.20.10">
    <property type="entry name" value="CHAD domain"/>
    <property type="match status" value="1"/>
</dbReference>
<dbReference type="Gene3D" id="2.40.320.10">
    <property type="entry name" value="Hypothetical Protein Pfu-838710-001"/>
    <property type="match status" value="1"/>
</dbReference>
<evidence type="ECO:0000313" key="4">
    <source>
        <dbReference type="Proteomes" id="UP001169764"/>
    </source>
</evidence>
<comment type="caution">
    <text evidence="3">The sequence shown here is derived from an EMBL/GenBank/DDBJ whole genome shotgun (WGS) entry which is preliminary data.</text>
</comment>
<dbReference type="PANTHER" id="PTHR39569:SF1">
    <property type="entry name" value="INORGANIC TRIPHOSPHATASE"/>
    <property type="match status" value="1"/>
</dbReference>
<evidence type="ECO:0000259" key="1">
    <source>
        <dbReference type="PROSITE" id="PS51707"/>
    </source>
</evidence>
<dbReference type="RefSeq" id="WP_303541061.1">
    <property type="nucleotide sequence ID" value="NZ_JAUOTP010000003.1"/>
</dbReference>
<sequence>MASEIELKLDVSREAALAIEGSPLLVGEPQVIDQRAIYFDTPENGLRKAGLSLRIRRSGEQRVQTVKAAGGGTAGLFARGEWECPVDGDQPRLDETNPIRAIVGDAVERIEPRFEVRIERHLWMVQEGASTIELVIDRGETIAADRNSPITEIELELKEGAAADLFALARRLDARAPVRPGVLTKSERGYRLSDEVRSSFKAEPAALDDGMTSAEAFQRIVYGCVRHFRLNEAALFPDRNPDTLHQARVALRRLRSAFSIFASIVRGAEAERLRGQLRGLAADLGDARNLDVLLDHTEAGSLRDRIFSAREDAYDRVEAVLATPSARATMLDLLEWTAAGEWLRNEALETDRCRPIRAHAEGALNRFRKKVKKDGRDLLTADDETRHEVRKDAKKLRYASEFFKPIFQRKREKRRSKKFVAALEELQEQLGGLNDLATAPEVLRLLDPGGHAAAIASDPERKARLIEAADEAYDDLIDAKCFWR</sequence>
<dbReference type="PROSITE" id="PS51707">
    <property type="entry name" value="CYTH"/>
    <property type="match status" value="1"/>
</dbReference>
<dbReference type="InterPro" id="IPR023577">
    <property type="entry name" value="CYTH_domain"/>
</dbReference>
<evidence type="ECO:0000259" key="2">
    <source>
        <dbReference type="PROSITE" id="PS51708"/>
    </source>
</evidence>
<dbReference type="SUPFAM" id="SSF55154">
    <property type="entry name" value="CYTH-like phosphatases"/>
    <property type="match status" value="1"/>
</dbReference>
<dbReference type="InterPro" id="IPR033469">
    <property type="entry name" value="CYTH-like_dom_sf"/>
</dbReference>
<feature type="domain" description="CHAD" evidence="2">
    <location>
        <begin position="210"/>
        <end position="482"/>
    </location>
</feature>
<keyword evidence="4" id="KW-1185">Reference proteome</keyword>
<dbReference type="CDD" id="cd07756">
    <property type="entry name" value="CYTH-like_Pase_CHAD"/>
    <property type="match status" value="1"/>
</dbReference>
<dbReference type="EMBL" id="JAUOTP010000003">
    <property type="protein sequence ID" value="MDO6414106.1"/>
    <property type="molecule type" value="Genomic_DNA"/>
</dbReference>
<dbReference type="Pfam" id="PF05235">
    <property type="entry name" value="CHAD"/>
    <property type="match status" value="1"/>
</dbReference>
<dbReference type="InterPro" id="IPR007899">
    <property type="entry name" value="CHAD_dom"/>
</dbReference>
<dbReference type="SMART" id="SM00880">
    <property type="entry name" value="CHAD"/>
    <property type="match status" value="1"/>
</dbReference>
<gene>
    <name evidence="3" type="ORF">Q4F19_06915</name>
</gene>